<reference evidence="1 2" key="1">
    <citation type="submission" date="2018-10" db="EMBL/GenBank/DDBJ databases">
        <title>Draft genome of Mycobacterium hodleri strain B.</title>
        <authorList>
            <person name="Amande T.J."/>
            <person name="Mcgenity T.J."/>
        </authorList>
    </citation>
    <scope>NUCLEOTIDE SEQUENCE [LARGE SCALE GENOMIC DNA]</scope>
    <source>
        <strain evidence="1 2">B</strain>
    </source>
</reference>
<accession>A0A544VR13</accession>
<evidence type="ECO:0000313" key="1">
    <source>
        <dbReference type="EMBL" id="TQR82426.1"/>
    </source>
</evidence>
<dbReference type="Proteomes" id="UP000315759">
    <property type="component" value="Unassembled WGS sequence"/>
</dbReference>
<organism evidence="1 2">
    <name type="scientific">Mycolicibacterium hodleri</name>
    <dbReference type="NCBI Taxonomy" id="49897"/>
    <lineage>
        <taxon>Bacteria</taxon>
        <taxon>Bacillati</taxon>
        <taxon>Actinomycetota</taxon>
        <taxon>Actinomycetes</taxon>
        <taxon>Mycobacteriales</taxon>
        <taxon>Mycobacteriaceae</taxon>
        <taxon>Mycolicibacterium</taxon>
    </lineage>
</organism>
<gene>
    <name evidence="1" type="ORF">D8S82_32175</name>
</gene>
<evidence type="ECO:0000313" key="2">
    <source>
        <dbReference type="Proteomes" id="UP000315759"/>
    </source>
</evidence>
<keyword evidence="1" id="KW-0808">Transferase</keyword>
<protein>
    <submittedName>
        <fullName evidence="1">Histidine kinase</fullName>
    </submittedName>
</protein>
<proteinExistence type="predicted"/>
<dbReference type="EMBL" id="VIFX01000075">
    <property type="protein sequence ID" value="TQR82426.1"/>
    <property type="molecule type" value="Genomic_DNA"/>
</dbReference>
<keyword evidence="1" id="KW-0418">Kinase</keyword>
<name>A0A544VR13_9MYCO</name>
<dbReference type="AlphaFoldDB" id="A0A544VR13"/>
<sequence>MHDTLGAAARTVLDIDRAYRDLDDLLSPALSSVFSTIDEITRLTPAVQSAAQVWTAQVNDLMQGWTALSQFGHRLANKALHLALVTRDAVVNNPDRKAVRDAVIDFMRRALGYKSPPTEARIEAVVSALLDDTWLPRGDTGLDYNPSKPIRKIVASEHALWLPMSETRPLGGRRMASLEKPDQVALGSDQGNPTCPMDRLQSADFTPEQQAIKHPVLKRLMDPLNAIEQEIVWTRLYDGARTWADAATMCGRPPSEGATVRRKFLKLKNTEQQRRSA</sequence>
<comment type="caution">
    <text evidence="1">The sequence shown here is derived from an EMBL/GenBank/DDBJ whole genome shotgun (WGS) entry which is preliminary data.</text>
</comment>
<dbReference type="GO" id="GO:0016301">
    <property type="term" value="F:kinase activity"/>
    <property type="evidence" value="ECO:0007669"/>
    <property type="project" value="UniProtKB-KW"/>
</dbReference>
<keyword evidence="2" id="KW-1185">Reference proteome</keyword>